<dbReference type="GO" id="GO:0000398">
    <property type="term" value="P:mRNA splicing, via spliceosome"/>
    <property type="evidence" value="ECO:0007669"/>
    <property type="project" value="UniProtKB-ARBA"/>
</dbReference>
<keyword evidence="9" id="KW-0747">Spliceosome</keyword>
<evidence type="ECO:0000256" key="2">
    <source>
        <dbReference type="ARBA" id="ARBA00004496"/>
    </source>
</evidence>
<proteinExistence type="inferred from homology"/>
<evidence type="ECO:0000256" key="9">
    <source>
        <dbReference type="ARBA" id="ARBA00022728"/>
    </source>
</evidence>
<name>A0A182WB53_9DIPT</name>
<dbReference type="Pfam" id="PF03357">
    <property type="entry name" value="Snf7"/>
    <property type="match status" value="1"/>
</dbReference>
<dbReference type="GO" id="GO:0009898">
    <property type="term" value="C:cytoplasmic side of plasma membrane"/>
    <property type="evidence" value="ECO:0007669"/>
    <property type="project" value="TreeGrafter"/>
</dbReference>
<evidence type="ECO:0000256" key="14">
    <source>
        <dbReference type="ARBA" id="ARBA00023242"/>
    </source>
</evidence>
<evidence type="ECO:0000256" key="1">
    <source>
        <dbReference type="ARBA" id="ARBA00004123"/>
    </source>
</evidence>
<dbReference type="Proteomes" id="UP000075920">
    <property type="component" value="Unassembled WGS sequence"/>
</dbReference>
<evidence type="ECO:0000256" key="8">
    <source>
        <dbReference type="ARBA" id="ARBA00022664"/>
    </source>
</evidence>
<dbReference type="InterPro" id="IPR010920">
    <property type="entry name" value="LSM_dom_sf"/>
</dbReference>
<comment type="similarity">
    <text evidence="5">Belongs to the snRNP Sm proteins family. SmF/LSm6 subfamily.</text>
</comment>
<evidence type="ECO:0000256" key="12">
    <source>
        <dbReference type="ARBA" id="ARBA00023054"/>
    </source>
</evidence>
<dbReference type="GO" id="GO:0120115">
    <property type="term" value="C:Lsm2-8 complex"/>
    <property type="evidence" value="ECO:0007669"/>
    <property type="project" value="UniProtKB-ARBA"/>
</dbReference>
<accession>A0A182WB53</accession>
<evidence type="ECO:0000256" key="5">
    <source>
        <dbReference type="ARBA" id="ARBA00007927"/>
    </source>
</evidence>
<dbReference type="EnsemblMetazoa" id="AMIN007581-RA">
    <property type="protein sequence ID" value="AMIN007581-PA"/>
    <property type="gene ID" value="AMIN007581"/>
</dbReference>
<dbReference type="AlphaFoldDB" id="A0A182WB53"/>
<dbReference type="SMART" id="SM00651">
    <property type="entry name" value="Sm"/>
    <property type="match status" value="1"/>
</dbReference>
<evidence type="ECO:0000256" key="18">
    <source>
        <dbReference type="SAM" id="Coils"/>
    </source>
</evidence>
<evidence type="ECO:0000256" key="16">
    <source>
        <dbReference type="ARBA" id="ARBA00054795"/>
    </source>
</evidence>
<dbReference type="Gene3D" id="1.10.287.1060">
    <property type="entry name" value="ESAT-6-like"/>
    <property type="match status" value="1"/>
</dbReference>
<evidence type="ECO:0000256" key="17">
    <source>
        <dbReference type="ARBA" id="ARBA00065816"/>
    </source>
</evidence>
<dbReference type="InterPro" id="IPR047575">
    <property type="entry name" value="Sm"/>
</dbReference>
<evidence type="ECO:0000259" key="20">
    <source>
        <dbReference type="PROSITE" id="PS52002"/>
    </source>
</evidence>
<evidence type="ECO:0000256" key="4">
    <source>
        <dbReference type="ARBA" id="ARBA00006190"/>
    </source>
</evidence>
<keyword evidence="8" id="KW-0507">mRNA processing</keyword>
<dbReference type="InterPro" id="IPR005024">
    <property type="entry name" value="Snf7_fam"/>
</dbReference>
<evidence type="ECO:0000256" key="3">
    <source>
        <dbReference type="ARBA" id="ARBA00004603"/>
    </source>
</evidence>
<evidence type="ECO:0000256" key="7">
    <source>
        <dbReference type="ARBA" id="ARBA00022490"/>
    </source>
</evidence>
<dbReference type="PANTHER" id="PTHR22761">
    <property type="entry name" value="CHARGED MULTIVESICULAR BODY PROTEIN"/>
    <property type="match status" value="1"/>
</dbReference>
<dbReference type="FunFam" id="1.10.287.1060:FF:000001">
    <property type="entry name" value="Charged multivesicular body protein 4b"/>
    <property type="match status" value="1"/>
</dbReference>
<reference evidence="22" key="1">
    <citation type="submission" date="2013-03" db="EMBL/GenBank/DDBJ databases">
        <title>The Genome Sequence of Anopheles minimus MINIMUS1.</title>
        <authorList>
            <consortium name="The Broad Institute Genomics Platform"/>
            <person name="Neafsey D.E."/>
            <person name="Walton C."/>
            <person name="Walker B."/>
            <person name="Young S.K."/>
            <person name="Zeng Q."/>
            <person name="Gargeya S."/>
            <person name="Fitzgerald M."/>
            <person name="Haas B."/>
            <person name="Abouelleil A."/>
            <person name="Allen A.W."/>
            <person name="Alvarado L."/>
            <person name="Arachchi H.M."/>
            <person name="Berlin A.M."/>
            <person name="Chapman S.B."/>
            <person name="Gainer-Dewar J."/>
            <person name="Goldberg J."/>
            <person name="Griggs A."/>
            <person name="Gujja S."/>
            <person name="Hansen M."/>
            <person name="Howarth C."/>
            <person name="Imamovic A."/>
            <person name="Ireland A."/>
            <person name="Larimer J."/>
            <person name="McCowan C."/>
            <person name="Murphy C."/>
            <person name="Pearson M."/>
            <person name="Poon T.W."/>
            <person name="Priest M."/>
            <person name="Roberts A."/>
            <person name="Saif S."/>
            <person name="Shea T."/>
            <person name="Sisk P."/>
            <person name="Sykes S."/>
            <person name="Wortman J."/>
            <person name="Nusbaum C."/>
            <person name="Birren B."/>
        </authorList>
    </citation>
    <scope>NUCLEOTIDE SEQUENCE [LARGE SCALE GENOMIC DNA]</scope>
    <source>
        <strain evidence="22">MINIMUS1</strain>
    </source>
</reference>
<organism evidence="21 22">
    <name type="scientific">Anopheles minimus</name>
    <dbReference type="NCBI Taxonomy" id="112268"/>
    <lineage>
        <taxon>Eukaryota</taxon>
        <taxon>Metazoa</taxon>
        <taxon>Ecdysozoa</taxon>
        <taxon>Arthropoda</taxon>
        <taxon>Hexapoda</taxon>
        <taxon>Insecta</taxon>
        <taxon>Pterygota</taxon>
        <taxon>Neoptera</taxon>
        <taxon>Endopterygota</taxon>
        <taxon>Diptera</taxon>
        <taxon>Nematocera</taxon>
        <taxon>Culicoidea</taxon>
        <taxon>Culicidae</taxon>
        <taxon>Anophelinae</taxon>
        <taxon>Anopheles</taxon>
    </lineage>
</organism>
<keyword evidence="14" id="KW-0539">Nucleus</keyword>
<dbReference type="Gene3D" id="2.30.30.100">
    <property type="match status" value="1"/>
</dbReference>
<comment type="function">
    <text evidence="16">Plays a role in pre-mRNA splicing as component of the U4/U6-U5 tri-snRNP complex that is involved in spliceosome assembly, and as component of the precatalytic spliceosome (spliceosome B complex). The heptameric LSM2-8 complex binds specifically to the 3'-terminal U-tract of U6 snRNA. Component of LSm protein complexes, which are involved in RNA processing and may function in a chaperone-like manner, facilitating the efficient association of RNA processing factors with their substrates. Component of the cytoplasmic LSM1-LSM7 complex, which is thought to be involved in mRNA degradation by activating the decapping step in the 5'-to-3' mRNA decay pathway.</text>
</comment>
<evidence type="ECO:0000256" key="13">
    <source>
        <dbReference type="ARBA" id="ARBA00023187"/>
    </source>
</evidence>
<evidence type="ECO:0000313" key="22">
    <source>
        <dbReference type="Proteomes" id="UP000075920"/>
    </source>
</evidence>
<dbReference type="GO" id="GO:0032511">
    <property type="term" value="P:late endosome to vacuole transport via multivesicular body sorting pathway"/>
    <property type="evidence" value="ECO:0007669"/>
    <property type="project" value="TreeGrafter"/>
</dbReference>
<keyword evidence="7" id="KW-0963">Cytoplasm</keyword>
<keyword evidence="10" id="KW-0967">Endosome</keyword>
<dbReference type="GO" id="GO:0003723">
    <property type="term" value="F:RNA binding"/>
    <property type="evidence" value="ECO:0007669"/>
    <property type="project" value="UniProtKB-KW"/>
</dbReference>
<evidence type="ECO:0000256" key="19">
    <source>
        <dbReference type="SAM" id="MobiDB-lite"/>
    </source>
</evidence>
<dbReference type="PROSITE" id="PS52002">
    <property type="entry name" value="SM"/>
    <property type="match status" value="1"/>
</dbReference>
<feature type="coiled-coil region" evidence="18">
    <location>
        <begin position="154"/>
        <end position="181"/>
    </location>
</feature>
<dbReference type="Pfam" id="PF01423">
    <property type="entry name" value="LSM"/>
    <property type="match status" value="1"/>
</dbReference>
<dbReference type="FunFam" id="2.30.30.100:FF:000010">
    <property type="entry name" value="U6 snRNA-associated Sm-like protein LSm6"/>
    <property type="match status" value="1"/>
</dbReference>
<dbReference type="GO" id="GO:0005771">
    <property type="term" value="C:multivesicular body"/>
    <property type="evidence" value="ECO:0007669"/>
    <property type="project" value="TreeGrafter"/>
</dbReference>
<feature type="region of interest" description="Disordered" evidence="19">
    <location>
        <begin position="181"/>
        <end position="211"/>
    </location>
</feature>
<sequence length="388" mass="44165">MSFFGKLFSGKKGEPAPTPSEAIQKLRDIENMLTKKQEFLEKKIEVEIDTARKNGTKNKRAAIQALKRKKRYEKQLQQIDGTLSTIEMQREALENANTNAEVLKTMKKASDALKVTHKDMNIDDVHDLMDDIAEQNDIANEISNAVSTAVGFGQDIDEDELEKELEELEQEELDKELLGVQPETDELPEVPSTDLPTKAKEKEKKKAAVAEEDDPDMKELIAFNMKSKFEYFKYPPAGKRLPQRDASVAQKAMAVVTYFHHLLAGHPVQEKRYYIPFDPDRALKLRGAYQRQFGYRGENLIALIVSKFTMSRKEALSQFINQIHGRPVVVKLNSGVDYRGVLACLDGYMNIALDQTEEYVNGQLKNKYGDAFIRGNNVLYISTQKRRV</sequence>
<reference evidence="21" key="2">
    <citation type="submission" date="2020-05" db="UniProtKB">
        <authorList>
            <consortium name="EnsemblMetazoa"/>
        </authorList>
    </citation>
    <scope>IDENTIFICATION</scope>
    <source>
        <strain evidence="21">MINIMUS1</strain>
    </source>
</reference>
<keyword evidence="12 18" id="KW-0175">Coiled coil</keyword>
<dbReference type="InterPro" id="IPR001163">
    <property type="entry name" value="Sm_dom_euk/arc"/>
</dbReference>
<keyword evidence="13" id="KW-0508">mRNA splicing</keyword>
<dbReference type="VEuPathDB" id="VectorBase:AMIN007581"/>
<comment type="similarity">
    <text evidence="4">Belongs to the SNF7 family.</text>
</comment>
<keyword evidence="15" id="KW-0687">Ribonucleoprotein</keyword>
<comment type="subunit">
    <text evidence="17">Component of the precatalytic spliceosome (spliceosome B complex). Component of the U4/U6-U5 tri-snRNP complex, a building block of the precatalytic spliceosome (spliceosome B complex). The U4/U6-U5 tri-snRNP complex is composed of the U4, U6 and U5 snRNAs and at least PRPF3, PRPF4, PRPF6, PRPF8, PRPF31, SNRNP200, TXNL4A, SNRNP40, SNRPB, SNRPD1, SNRPD2, SNRPD3, SNRPE, SNRPF, SNRPG, DDX23, CD2BP2, PPIH, SNU13, EFTUD2, SART1 and USP39, plus LSM2, LSM3, LSM4, LSM5, LSM6, LSM7 and LSM8. LSM2, LSM3, LSM4, LSM5, LSM6, LSM7 and LSM8 form a heptameric, ring-shaped subcomplex (the LSM2-8 complex) that is part of the U4/U6-U5 tri-snRNP complex and the precatalytic spliceosome. Component of the heptameric LSM1-LSM7 complex, which consists of LSM1, LSM2, LSM3, LSM4, LSM5, LSM6 and LSM7.</text>
</comment>
<evidence type="ECO:0000256" key="6">
    <source>
        <dbReference type="ARBA" id="ARBA00014768"/>
    </source>
</evidence>
<feature type="coiled-coil region" evidence="18">
    <location>
        <begin position="69"/>
        <end position="106"/>
    </location>
</feature>
<feature type="region of interest" description="Disordered" evidence="19">
    <location>
        <begin position="1"/>
        <end position="23"/>
    </location>
</feature>
<dbReference type="GO" id="GO:0000815">
    <property type="term" value="C:ESCRT III complex"/>
    <property type="evidence" value="ECO:0007669"/>
    <property type="project" value="TreeGrafter"/>
</dbReference>
<evidence type="ECO:0000256" key="10">
    <source>
        <dbReference type="ARBA" id="ARBA00022753"/>
    </source>
</evidence>
<dbReference type="PANTHER" id="PTHR22761:SF10">
    <property type="entry name" value="GH13992P"/>
    <property type="match status" value="1"/>
</dbReference>
<protein>
    <recommendedName>
        <fullName evidence="6">U6 snRNA-associated Sm-like protein LSm6</fullName>
    </recommendedName>
</protein>
<comment type="subcellular location">
    <subcellularLocation>
        <location evidence="2">Cytoplasm</location>
    </subcellularLocation>
    <subcellularLocation>
        <location evidence="3">Late endosome</location>
    </subcellularLocation>
    <subcellularLocation>
        <location evidence="1">Nucleus</location>
    </subcellularLocation>
</comment>
<dbReference type="CDD" id="cd01726">
    <property type="entry name" value="LSm6"/>
    <property type="match status" value="1"/>
</dbReference>
<evidence type="ECO:0000313" key="21">
    <source>
        <dbReference type="EnsemblMetazoa" id="AMIN007581-PA"/>
    </source>
</evidence>
<dbReference type="Gene3D" id="6.10.250.1710">
    <property type="match status" value="1"/>
</dbReference>
<dbReference type="STRING" id="112268.A0A182WB53"/>
<evidence type="ECO:0000256" key="15">
    <source>
        <dbReference type="ARBA" id="ARBA00023274"/>
    </source>
</evidence>
<feature type="domain" description="Sm" evidence="20">
    <location>
        <begin position="315"/>
        <end position="387"/>
    </location>
</feature>
<keyword evidence="22" id="KW-1185">Reference proteome</keyword>
<dbReference type="SUPFAM" id="SSF50182">
    <property type="entry name" value="Sm-like ribonucleoproteins"/>
    <property type="match status" value="1"/>
</dbReference>
<keyword evidence="11" id="KW-0694">RNA-binding</keyword>
<feature type="compositionally biased region" description="Basic and acidic residues" evidence="19">
    <location>
        <begin position="197"/>
        <end position="209"/>
    </location>
</feature>
<evidence type="ECO:0000256" key="11">
    <source>
        <dbReference type="ARBA" id="ARBA00022884"/>
    </source>
</evidence>
<dbReference type="GO" id="GO:0005681">
    <property type="term" value="C:spliceosomal complex"/>
    <property type="evidence" value="ECO:0007669"/>
    <property type="project" value="UniProtKB-KW"/>
</dbReference>
<dbReference type="GO" id="GO:0006900">
    <property type="term" value="P:vesicle budding from membrane"/>
    <property type="evidence" value="ECO:0007669"/>
    <property type="project" value="TreeGrafter"/>
</dbReference>